<dbReference type="SUPFAM" id="SSF50494">
    <property type="entry name" value="Trypsin-like serine proteases"/>
    <property type="match status" value="1"/>
</dbReference>
<keyword evidence="2" id="KW-0645">Protease</keyword>
<feature type="chain" id="PRO_5043482294" evidence="1">
    <location>
        <begin position="21"/>
        <end position="252"/>
    </location>
</feature>
<gene>
    <name evidence="2" type="ORF">MIT9_P1616</name>
</gene>
<dbReference type="PANTHER" id="PTHR43019">
    <property type="entry name" value="SERINE ENDOPROTEASE DEGS"/>
    <property type="match status" value="1"/>
</dbReference>
<accession>A0AAU9C7L7</accession>
<evidence type="ECO:0000313" key="2">
    <source>
        <dbReference type="EMBL" id="BCX82034.1"/>
    </source>
</evidence>
<evidence type="ECO:0000313" key="3">
    <source>
        <dbReference type="Proteomes" id="UP001321825"/>
    </source>
</evidence>
<dbReference type="EMBL" id="AP024714">
    <property type="protein sequence ID" value="BCX82034.1"/>
    <property type="molecule type" value="Genomic_DNA"/>
</dbReference>
<dbReference type="InterPro" id="IPR009003">
    <property type="entry name" value="Peptidase_S1_PA"/>
</dbReference>
<keyword evidence="3" id="KW-1185">Reference proteome</keyword>
<dbReference type="Proteomes" id="UP001321825">
    <property type="component" value="Chromosome"/>
</dbReference>
<sequence>MMGRLGVLLCGWLLAAAALAGLPETIVRVKPAVVAVGTYQRTRAPAAVFRGTGFAVADGLHLLTNAHVLPEKLAADKGEILAIFFKTEGRDRLRRAEVVAVDRTHDVALLRVGGKPLPTLSLGDSDRVREGALYAFTGYPIGMVLGLYPVTHRGIVSSITPIAIPAPRAGFLDPKLLRRLNQPYRVFQLDATAYPGNSGSPLYDPETGAVVGIINKVFVKESKENLLSKPSGISYAIPIRYAERLLRQVGLR</sequence>
<organism evidence="2 3">
    <name type="scientific">Methylomarinovum caldicuralii</name>
    <dbReference type="NCBI Taxonomy" id="438856"/>
    <lineage>
        <taxon>Bacteria</taxon>
        <taxon>Pseudomonadati</taxon>
        <taxon>Pseudomonadota</taxon>
        <taxon>Gammaproteobacteria</taxon>
        <taxon>Methylococcales</taxon>
        <taxon>Methylothermaceae</taxon>
        <taxon>Methylomarinovum</taxon>
    </lineage>
</organism>
<dbReference type="KEGG" id="mcau:MIT9_P1616"/>
<dbReference type="GO" id="GO:0006508">
    <property type="term" value="P:proteolysis"/>
    <property type="evidence" value="ECO:0007669"/>
    <property type="project" value="UniProtKB-KW"/>
</dbReference>
<dbReference type="Gene3D" id="2.40.10.10">
    <property type="entry name" value="Trypsin-like serine proteases"/>
    <property type="match status" value="2"/>
</dbReference>
<dbReference type="EC" id="3.4.21.107" evidence="2"/>
<proteinExistence type="predicted"/>
<keyword evidence="2" id="KW-0378">Hydrolase</keyword>
<evidence type="ECO:0000256" key="1">
    <source>
        <dbReference type="SAM" id="SignalP"/>
    </source>
</evidence>
<reference evidence="3" key="1">
    <citation type="journal article" date="2024" name="Int. J. Syst. Evol. Microbiol.">
        <title>Methylomarinovum tepidoasis sp. nov., a moderately thermophilic methanotroph of the family Methylothermaceae isolated from a deep-sea hydrothermal field.</title>
        <authorList>
            <person name="Hirayama H."/>
            <person name="Takaki Y."/>
            <person name="Abe M."/>
            <person name="Miyazaki M."/>
            <person name="Uematsu K."/>
            <person name="Matsui Y."/>
            <person name="Takai K."/>
        </authorList>
    </citation>
    <scope>NUCLEOTIDE SEQUENCE [LARGE SCALE GENOMIC DNA]</scope>
    <source>
        <strain evidence="3">IT-9</strain>
    </source>
</reference>
<dbReference type="AlphaFoldDB" id="A0AAU9C7L7"/>
<dbReference type="InterPro" id="IPR043504">
    <property type="entry name" value="Peptidase_S1_PA_chymotrypsin"/>
</dbReference>
<dbReference type="PANTHER" id="PTHR43019:SF23">
    <property type="entry name" value="PROTEASE DO-LIKE 5, CHLOROPLASTIC"/>
    <property type="match status" value="1"/>
</dbReference>
<keyword evidence="1" id="KW-0732">Signal</keyword>
<dbReference type="GO" id="GO:0008233">
    <property type="term" value="F:peptidase activity"/>
    <property type="evidence" value="ECO:0007669"/>
    <property type="project" value="UniProtKB-KW"/>
</dbReference>
<protein>
    <submittedName>
        <fullName evidence="2">Serine protease Do</fullName>
        <ecNumber evidence="2">3.4.21.107</ecNumber>
    </submittedName>
</protein>
<name>A0AAU9C7L7_9GAMM</name>
<dbReference type="Pfam" id="PF13365">
    <property type="entry name" value="Trypsin_2"/>
    <property type="match status" value="1"/>
</dbReference>
<feature type="signal peptide" evidence="1">
    <location>
        <begin position="1"/>
        <end position="20"/>
    </location>
</feature>